<dbReference type="AlphaFoldDB" id="A0A5C5X231"/>
<dbReference type="SUPFAM" id="SSF53649">
    <property type="entry name" value="Alkaline phosphatase-like"/>
    <property type="match status" value="1"/>
</dbReference>
<gene>
    <name evidence="1" type="ORF">KOR42_02430</name>
</gene>
<dbReference type="Pfam" id="PF01663">
    <property type="entry name" value="Phosphodiest"/>
    <property type="match status" value="1"/>
</dbReference>
<sequence length="313" mass="34714">MTKPLLRSLTIVLLAVTFVFSPSLSAEEQVPTRRALLIGIDGLRADALKAAKTPHIDALIEKGAFTENTQILGERYQDNDTISGPGWSSFLTGVWADKHGVNDNSFTGKNYTEYPHFFHYVKAQFPQAQTYSFVDWTPIDEHIVSDADVHKVYPAHGHEEYTKQDREVTRDTVTTLREADCHVVMAYLGAVDETGHRYGFHPSVSAYITAIERVDAQVGQMIRAVRSRPDFDAENWLIVISTDHGGQGLGHGGGHSIDEIRTTFLVVSGSSSQPGEIEEQTYLVDVPVTVLTHLGVEIDPDWKLDGQPRGLKE</sequence>
<evidence type="ECO:0000313" key="1">
    <source>
        <dbReference type="EMBL" id="TWT56888.1"/>
    </source>
</evidence>
<dbReference type="Proteomes" id="UP000317243">
    <property type="component" value="Unassembled WGS sequence"/>
</dbReference>
<dbReference type="InterPro" id="IPR017850">
    <property type="entry name" value="Alkaline_phosphatase_core_sf"/>
</dbReference>
<name>A0A5C5X231_9PLAN</name>
<dbReference type="EMBL" id="SIHI01000001">
    <property type="protein sequence ID" value="TWT56888.1"/>
    <property type="molecule type" value="Genomic_DNA"/>
</dbReference>
<protein>
    <submittedName>
        <fullName evidence="1">Phosphopentomutase</fullName>
    </submittedName>
</protein>
<organism evidence="1 2">
    <name type="scientific">Thalassoglobus neptunius</name>
    <dbReference type="NCBI Taxonomy" id="1938619"/>
    <lineage>
        <taxon>Bacteria</taxon>
        <taxon>Pseudomonadati</taxon>
        <taxon>Planctomycetota</taxon>
        <taxon>Planctomycetia</taxon>
        <taxon>Planctomycetales</taxon>
        <taxon>Planctomycetaceae</taxon>
        <taxon>Thalassoglobus</taxon>
    </lineage>
</organism>
<comment type="caution">
    <text evidence="1">The sequence shown here is derived from an EMBL/GenBank/DDBJ whole genome shotgun (WGS) entry which is preliminary data.</text>
</comment>
<dbReference type="OrthoDB" id="1956004at2"/>
<proteinExistence type="predicted"/>
<dbReference type="GO" id="GO:0016787">
    <property type="term" value="F:hydrolase activity"/>
    <property type="evidence" value="ECO:0007669"/>
    <property type="project" value="UniProtKB-ARBA"/>
</dbReference>
<dbReference type="RefSeq" id="WP_146506795.1">
    <property type="nucleotide sequence ID" value="NZ_SIHI01000001.1"/>
</dbReference>
<dbReference type="PANTHER" id="PTHR10151:SF120">
    <property type="entry name" value="BIS(5'-ADENOSYL)-TRIPHOSPHATASE"/>
    <property type="match status" value="1"/>
</dbReference>
<dbReference type="InterPro" id="IPR002591">
    <property type="entry name" value="Phosphodiest/P_Trfase"/>
</dbReference>
<keyword evidence="2" id="KW-1185">Reference proteome</keyword>
<accession>A0A5C5X231</accession>
<reference evidence="1 2" key="1">
    <citation type="submission" date="2019-02" db="EMBL/GenBank/DDBJ databases">
        <title>Deep-cultivation of Planctomycetes and their phenomic and genomic characterization uncovers novel biology.</title>
        <authorList>
            <person name="Wiegand S."/>
            <person name="Jogler M."/>
            <person name="Boedeker C."/>
            <person name="Pinto D."/>
            <person name="Vollmers J."/>
            <person name="Rivas-Marin E."/>
            <person name="Kohn T."/>
            <person name="Peeters S.H."/>
            <person name="Heuer A."/>
            <person name="Rast P."/>
            <person name="Oberbeckmann S."/>
            <person name="Bunk B."/>
            <person name="Jeske O."/>
            <person name="Meyerdierks A."/>
            <person name="Storesund J.E."/>
            <person name="Kallscheuer N."/>
            <person name="Luecker S."/>
            <person name="Lage O.M."/>
            <person name="Pohl T."/>
            <person name="Merkel B.J."/>
            <person name="Hornburger P."/>
            <person name="Mueller R.-W."/>
            <person name="Bruemmer F."/>
            <person name="Labrenz M."/>
            <person name="Spormann A.M."/>
            <person name="Op Den Camp H."/>
            <person name="Overmann J."/>
            <person name="Amann R."/>
            <person name="Jetten M.S.M."/>
            <person name="Mascher T."/>
            <person name="Medema M.H."/>
            <person name="Devos D.P."/>
            <person name="Kaster A.-K."/>
            <person name="Ovreas L."/>
            <person name="Rohde M."/>
            <person name="Galperin M.Y."/>
            <person name="Jogler C."/>
        </authorList>
    </citation>
    <scope>NUCLEOTIDE SEQUENCE [LARGE SCALE GENOMIC DNA]</scope>
    <source>
        <strain evidence="1 2">KOR42</strain>
    </source>
</reference>
<evidence type="ECO:0000313" key="2">
    <source>
        <dbReference type="Proteomes" id="UP000317243"/>
    </source>
</evidence>
<dbReference type="PANTHER" id="PTHR10151">
    <property type="entry name" value="ECTONUCLEOTIDE PYROPHOSPHATASE/PHOSPHODIESTERASE"/>
    <property type="match status" value="1"/>
</dbReference>
<dbReference type="Gene3D" id="3.40.720.10">
    <property type="entry name" value="Alkaline Phosphatase, subunit A"/>
    <property type="match status" value="1"/>
</dbReference>